<reference evidence="3 4" key="1">
    <citation type="journal article" date="2010" name="Science">
        <title>Genomic analysis of organismal complexity in the multicellular green alga Volvox carteri.</title>
        <authorList>
            <person name="Prochnik S.E."/>
            <person name="Umen J."/>
            <person name="Nedelcu A.M."/>
            <person name="Hallmann A."/>
            <person name="Miller S.M."/>
            <person name="Nishii I."/>
            <person name="Ferris P."/>
            <person name="Kuo A."/>
            <person name="Mitros T."/>
            <person name="Fritz-Laylin L.K."/>
            <person name="Hellsten U."/>
            <person name="Chapman J."/>
            <person name="Simakov O."/>
            <person name="Rensing S.A."/>
            <person name="Terry A."/>
            <person name="Pangilinan J."/>
            <person name="Kapitonov V."/>
            <person name="Jurka J."/>
            <person name="Salamov A."/>
            <person name="Shapiro H."/>
            <person name="Schmutz J."/>
            <person name="Grimwood J."/>
            <person name="Lindquist E."/>
            <person name="Lucas S."/>
            <person name="Grigoriev I.V."/>
            <person name="Schmitt R."/>
            <person name="Kirk D."/>
            <person name="Rokhsar D.S."/>
        </authorList>
    </citation>
    <scope>NUCLEOTIDE SEQUENCE [LARGE SCALE GENOMIC DNA]</scope>
    <source>
        <strain evidence="4">f. Nagariensis / Eve</strain>
    </source>
</reference>
<accession>D8U899</accession>
<dbReference type="KEGG" id="vcn:VOLCADRAFT_118880"/>
<name>D8U899_VOLCA</name>
<dbReference type="EMBL" id="GL378367">
    <property type="protein sequence ID" value="EFJ44051.1"/>
    <property type="molecule type" value="Genomic_DNA"/>
</dbReference>
<keyword evidence="4" id="KW-1185">Reference proteome</keyword>
<organism evidence="4">
    <name type="scientific">Volvox carteri f. nagariensis</name>
    <dbReference type="NCBI Taxonomy" id="3068"/>
    <lineage>
        <taxon>Eukaryota</taxon>
        <taxon>Viridiplantae</taxon>
        <taxon>Chlorophyta</taxon>
        <taxon>core chlorophytes</taxon>
        <taxon>Chlorophyceae</taxon>
        <taxon>CS clade</taxon>
        <taxon>Chlamydomonadales</taxon>
        <taxon>Volvocaceae</taxon>
        <taxon>Volvox</taxon>
    </lineage>
</organism>
<feature type="transmembrane region" description="Helical" evidence="2">
    <location>
        <begin position="917"/>
        <end position="941"/>
    </location>
</feature>
<dbReference type="RefSeq" id="XP_002954852.1">
    <property type="nucleotide sequence ID" value="XM_002954806.1"/>
</dbReference>
<dbReference type="Proteomes" id="UP000001058">
    <property type="component" value="Unassembled WGS sequence"/>
</dbReference>
<dbReference type="AlphaFoldDB" id="D8U899"/>
<keyword evidence="2" id="KW-0472">Membrane</keyword>
<feature type="transmembrane region" description="Helical" evidence="2">
    <location>
        <begin position="42"/>
        <end position="62"/>
    </location>
</feature>
<sequence>MLPEMINSSNGRVLIDPCLRREPPVSSTSVKSPCEPSLAANIHAGMIMKIILLLGLLSVAIVSEAATKRVDPEEFTGLPMVPLPPSKYDTKNQLSSDSVSYTASMPLAPPPAWSDMADTAPAAVRVSFQEVGANPSVPTYPPSSPSVNSGSLPPSYNYLPSDSRPPSPPVPALVNMTGVAFFIGPAASCTGSAGVGPLHAPVSTNTRGEISGNGLVVAGREGHKVTIEAQNCTDAFTGQQLPFSISAPWLIPPPENSTARVIVTPATRLLVHVLRSQNGSNFSADTFGSGLGISSVAYSLLGVYASDVEGGAFQALRNNFLERLKGVYMLYADTALAALVVIAAPAVSFAAPNSALCPTPDAYVDAIFDSLVALRPEQSFALDLTNTTLCTNVIRVATEQCGGGAAAAATAAATVCRLYGNAVATLLSPDNSPEDLALVPLAAVALAARVSYVVQVKAVAAAAAALAGDGTAINALIEATLYAELIFSKAVATPAVPHIRKSPPPPPAYGPRDPTGALGLDAVPTVGAISVHVRASGSLTGCTVNYFQVTDVLNSQNASTNDKGVATFSNVTFGLATAYPGCRDAALSVGGKTVRSQMTMRAFVPPSVIGSSVFINPAAYLASLVYMYNLSEQAPRTISAADYAAVYNYFGVGVAGAADALPSDADFVRQNWRDSSPLVARVYLLNQRLLNAIGPASSFMSGLLNYTISTDDVAQSYFANMSYHLIQKTLQPDNKTYLKGLMRDSYIEWTGQLSNGSDGNRSPARNRRLQQILDLTTLDQLLTAVSSAVAEVSSMLVQLDRQVTTAAAAGQTVDVTAVLLSAAKVASVAQSSLTTVLTDLAVAASTGNTAALTALTTALAANFSTAGLQAQVQNAQVDESGIGAVSDATLQGSGNAASPPPPAPPASKKKKTVSMPVLAGIIIGGAFAAGIAVAAVAAVIVHKRRSKQRVGDGKAMAAAPSGPSGYNNASVVNVGQQAPPPGMTTVVVVGPSAGISQPQQLATTSRGYAGAMPVAERVEMYGTAEGETAAAAAAAAVPWASPRGEAMCNSNTPRQQPRGFNVTIVSAPAANAACGVGGDAATPRDSVPRQNMVCPEPAPTAAAAAAAAAGAAAANSAGIPFSGVSKAPDSSRLDENGTWWAAAY</sequence>
<protein>
    <submittedName>
        <fullName evidence="3">Uncharacterized protein</fullName>
    </submittedName>
</protein>
<evidence type="ECO:0000256" key="2">
    <source>
        <dbReference type="SAM" id="Phobius"/>
    </source>
</evidence>
<dbReference type="GeneID" id="9621633"/>
<keyword evidence="2" id="KW-1133">Transmembrane helix</keyword>
<proteinExistence type="predicted"/>
<evidence type="ECO:0000256" key="1">
    <source>
        <dbReference type="SAM" id="MobiDB-lite"/>
    </source>
</evidence>
<dbReference type="InParanoid" id="D8U899"/>
<evidence type="ECO:0000313" key="3">
    <source>
        <dbReference type="EMBL" id="EFJ44051.1"/>
    </source>
</evidence>
<feature type="region of interest" description="Disordered" evidence="1">
    <location>
        <begin position="888"/>
        <end position="909"/>
    </location>
</feature>
<evidence type="ECO:0000313" key="4">
    <source>
        <dbReference type="Proteomes" id="UP000001058"/>
    </source>
</evidence>
<dbReference type="eggNOG" id="ENOG502S9VR">
    <property type="taxonomic scope" value="Eukaryota"/>
</dbReference>
<gene>
    <name evidence="3" type="ORF">VOLCADRAFT_118880</name>
</gene>
<dbReference type="OrthoDB" id="544225at2759"/>
<keyword evidence="2" id="KW-0812">Transmembrane</keyword>
<feature type="region of interest" description="Disordered" evidence="1">
    <location>
        <begin position="135"/>
        <end position="169"/>
    </location>
</feature>
<feature type="transmembrane region" description="Helical" evidence="2">
    <location>
        <begin position="327"/>
        <end position="351"/>
    </location>
</feature>